<dbReference type="Gene3D" id="1.20.1050.10">
    <property type="match status" value="1"/>
</dbReference>
<reference evidence="8" key="2">
    <citation type="submission" date="2015-01" db="EMBL/GenBank/DDBJ databases">
        <title>Evolutionary Origins and Diversification of the Mycorrhizal Mutualists.</title>
        <authorList>
            <consortium name="DOE Joint Genome Institute"/>
            <consortium name="Mycorrhizal Genomics Consortium"/>
            <person name="Kohler A."/>
            <person name="Kuo A."/>
            <person name="Nagy L.G."/>
            <person name="Floudas D."/>
            <person name="Copeland A."/>
            <person name="Barry K.W."/>
            <person name="Cichocki N."/>
            <person name="Veneault-Fourrey C."/>
            <person name="LaButti K."/>
            <person name="Lindquist E.A."/>
            <person name="Lipzen A."/>
            <person name="Lundell T."/>
            <person name="Morin E."/>
            <person name="Murat C."/>
            <person name="Riley R."/>
            <person name="Ohm R."/>
            <person name="Sun H."/>
            <person name="Tunlid A."/>
            <person name="Henrissat B."/>
            <person name="Grigoriev I.V."/>
            <person name="Hibbett D.S."/>
            <person name="Martin F."/>
        </authorList>
    </citation>
    <scope>NUCLEOTIDE SEQUENCE [LARGE SCALE GENOMIC DNA]</scope>
    <source>
        <strain evidence="8">Foug A</strain>
    </source>
</reference>
<dbReference type="Pfam" id="PF00043">
    <property type="entry name" value="GST_C"/>
    <property type="match status" value="1"/>
</dbReference>
<keyword evidence="3" id="KW-0808">Transferase</keyword>
<dbReference type="InterPro" id="IPR004046">
    <property type="entry name" value="GST_C"/>
</dbReference>
<evidence type="ECO:0000256" key="3">
    <source>
        <dbReference type="ARBA" id="ARBA00022679"/>
    </source>
</evidence>
<organism evidence="7 8">
    <name type="scientific">Scleroderma citrinum Foug A</name>
    <dbReference type="NCBI Taxonomy" id="1036808"/>
    <lineage>
        <taxon>Eukaryota</taxon>
        <taxon>Fungi</taxon>
        <taxon>Dikarya</taxon>
        <taxon>Basidiomycota</taxon>
        <taxon>Agaricomycotina</taxon>
        <taxon>Agaricomycetes</taxon>
        <taxon>Agaricomycetidae</taxon>
        <taxon>Boletales</taxon>
        <taxon>Sclerodermatineae</taxon>
        <taxon>Sclerodermataceae</taxon>
        <taxon>Scleroderma</taxon>
    </lineage>
</organism>
<dbReference type="FunFam" id="3.40.30.10:FF:000016">
    <property type="entry name" value="Glutathione S-transferase F2"/>
    <property type="match status" value="1"/>
</dbReference>
<proteinExistence type="inferred from homology"/>
<dbReference type="InterPro" id="IPR036249">
    <property type="entry name" value="Thioredoxin-like_sf"/>
</dbReference>
<evidence type="ECO:0000259" key="5">
    <source>
        <dbReference type="PROSITE" id="PS50404"/>
    </source>
</evidence>
<evidence type="ECO:0000256" key="1">
    <source>
        <dbReference type="ARBA" id="ARBA00010128"/>
    </source>
</evidence>
<accession>A0A0C3ERL7</accession>
<dbReference type="PANTHER" id="PTHR43900:SF3">
    <property type="entry name" value="GLUTATHIONE S-TRANSFERASE RHO"/>
    <property type="match status" value="1"/>
</dbReference>
<dbReference type="PROSITE" id="PS50405">
    <property type="entry name" value="GST_CTER"/>
    <property type="match status" value="1"/>
</dbReference>
<protein>
    <recommendedName>
        <fullName evidence="2">glutathione transferase</fullName>
        <ecNumber evidence="2">2.5.1.18</ecNumber>
    </recommendedName>
</protein>
<dbReference type="GO" id="GO:0004364">
    <property type="term" value="F:glutathione transferase activity"/>
    <property type="evidence" value="ECO:0007669"/>
    <property type="project" value="UniProtKB-EC"/>
</dbReference>
<dbReference type="InterPro" id="IPR004045">
    <property type="entry name" value="Glutathione_S-Trfase_N"/>
</dbReference>
<evidence type="ECO:0000313" key="8">
    <source>
        <dbReference type="Proteomes" id="UP000053989"/>
    </source>
</evidence>
<dbReference type="GO" id="GO:0005737">
    <property type="term" value="C:cytoplasm"/>
    <property type="evidence" value="ECO:0007669"/>
    <property type="project" value="TreeGrafter"/>
</dbReference>
<dbReference type="GO" id="GO:0043295">
    <property type="term" value="F:glutathione binding"/>
    <property type="evidence" value="ECO:0007669"/>
    <property type="project" value="TreeGrafter"/>
</dbReference>
<evidence type="ECO:0000259" key="6">
    <source>
        <dbReference type="PROSITE" id="PS50405"/>
    </source>
</evidence>
<evidence type="ECO:0000256" key="2">
    <source>
        <dbReference type="ARBA" id="ARBA00012452"/>
    </source>
</evidence>
<dbReference type="InParanoid" id="A0A0C3ERL7"/>
<gene>
    <name evidence="7" type="ORF">SCLCIDRAFT_12439</name>
</gene>
<feature type="domain" description="GST C-terminal" evidence="6">
    <location>
        <begin position="90"/>
        <end position="212"/>
    </location>
</feature>
<dbReference type="GO" id="GO:0009636">
    <property type="term" value="P:response to toxic substance"/>
    <property type="evidence" value="ECO:0007669"/>
    <property type="project" value="UniProtKB-ARBA"/>
</dbReference>
<dbReference type="OrthoDB" id="249703at2759"/>
<dbReference type="AlphaFoldDB" id="A0A0C3ERL7"/>
<keyword evidence="8" id="KW-1185">Reference proteome</keyword>
<dbReference type="FunFam" id="1.20.1050.10:FF:000004">
    <property type="entry name" value="Glutathione S-transferase F2"/>
    <property type="match status" value="1"/>
</dbReference>
<evidence type="ECO:0000256" key="4">
    <source>
        <dbReference type="ARBA" id="ARBA00047960"/>
    </source>
</evidence>
<dbReference type="EMBL" id="KN822004">
    <property type="protein sequence ID" value="KIM70471.1"/>
    <property type="molecule type" value="Genomic_DNA"/>
</dbReference>
<dbReference type="HOGENOM" id="CLU_011226_5_1_1"/>
<dbReference type="SUPFAM" id="SSF47616">
    <property type="entry name" value="GST C-terminal domain-like"/>
    <property type="match status" value="1"/>
</dbReference>
<dbReference type="SFLD" id="SFLDS00019">
    <property type="entry name" value="Glutathione_Transferase_(cytos"/>
    <property type="match status" value="1"/>
</dbReference>
<dbReference type="GO" id="GO:0006749">
    <property type="term" value="P:glutathione metabolic process"/>
    <property type="evidence" value="ECO:0007669"/>
    <property type="project" value="TreeGrafter"/>
</dbReference>
<dbReference type="Pfam" id="PF13417">
    <property type="entry name" value="GST_N_3"/>
    <property type="match status" value="1"/>
</dbReference>
<dbReference type="STRING" id="1036808.A0A0C3ERL7"/>
<evidence type="ECO:0000313" key="7">
    <source>
        <dbReference type="EMBL" id="KIM70471.1"/>
    </source>
</evidence>
<dbReference type="PROSITE" id="PS50404">
    <property type="entry name" value="GST_NTER"/>
    <property type="match status" value="1"/>
</dbReference>
<sequence>MVLKLHGHAVAPLVRLVAEVCREKDIPYELIDVAVYKGEHKTPAFKEFQPFGQVPYIDDDGFILYESRAICRYLVKKYEAQGTQGLIPKDPQGEAFFEQAVSIESSNFYPFALGISVEKIIKKHRGLEADEAKVSHLLGNLNSKLDVYETILGQQAYLAGEDVTLADLFHLPYAAIVIEELGYNVLENRTNVERWWKAISSRPAWQVVKNSA</sequence>
<dbReference type="FunCoup" id="A0A0C3ERL7">
    <property type="interactions" value="302"/>
</dbReference>
<dbReference type="InterPro" id="IPR040079">
    <property type="entry name" value="Glutathione_S-Trfase"/>
</dbReference>
<reference evidence="7 8" key="1">
    <citation type="submission" date="2014-04" db="EMBL/GenBank/DDBJ databases">
        <authorList>
            <consortium name="DOE Joint Genome Institute"/>
            <person name="Kuo A."/>
            <person name="Kohler A."/>
            <person name="Nagy L.G."/>
            <person name="Floudas D."/>
            <person name="Copeland A."/>
            <person name="Barry K.W."/>
            <person name="Cichocki N."/>
            <person name="Veneault-Fourrey C."/>
            <person name="LaButti K."/>
            <person name="Lindquist E.A."/>
            <person name="Lipzen A."/>
            <person name="Lundell T."/>
            <person name="Morin E."/>
            <person name="Murat C."/>
            <person name="Sun H."/>
            <person name="Tunlid A."/>
            <person name="Henrissat B."/>
            <person name="Grigoriev I.V."/>
            <person name="Hibbett D.S."/>
            <person name="Martin F."/>
            <person name="Nordberg H.P."/>
            <person name="Cantor M.N."/>
            <person name="Hua S.X."/>
        </authorList>
    </citation>
    <scope>NUCLEOTIDE SEQUENCE [LARGE SCALE GENOMIC DNA]</scope>
    <source>
        <strain evidence="7 8">Foug A</strain>
    </source>
</reference>
<dbReference type="PANTHER" id="PTHR43900">
    <property type="entry name" value="GLUTATHIONE S-TRANSFERASE RHO"/>
    <property type="match status" value="1"/>
</dbReference>
<comment type="similarity">
    <text evidence="1">Belongs to the GST superfamily. Phi family.</text>
</comment>
<comment type="catalytic activity">
    <reaction evidence="4">
        <text>RX + glutathione = an S-substituted glutathione + a halide anion + H(+)</text>
        <dbReference type="Rhea" id="RHEA:16437"/>
        <dbReference type="ChEBI" id="CHEBI:15378"/>
        <dbReference type="ChEBI" id="CHEBI:16042"/>
        <dbReference type="ChEBI" id="CHEBI:17792"/>
        <dbReference type="ChEBI" id="CHEBI:57925"/>
        <dbReference type="ChEBI" id="CHEBI:90779"/>
        <dbReference type="EC" id="2.5.1.18"/>
    </reaction>
</comment>
<dbReference type="SFLD" id="SFLDG00358">
    <property type="entry name" value="Main_(cytGST)"/>
    <property type="match status" value="1"/>
</dbReference>
<dbReference type="SUPFAM" id="SSF52833">
    <property type="entry name" value="Thioredoxin-like"/>
    <property type="match status" value="1"/>
</dbReference>
<dbReference type="Gene3D" id="3.40.30.10">
    <property type="entry name" value="Glutaredoxin"/>
    <property type="match status" value="1"/>
</dbReference>
<name>A0A0C3ERL7_9AGAM</name>
<dbReference type="InterPro" id="IPR010987">
    <property type="entry name" value="Glutathione-S-Trfase_C-like"/>
</dbReference>
<dbReference type="InterPro" id="IPR036282">
    <property type="entry name" value="Glutathione-S-Trfase_C_sf"/>
</dbReference>
<dbReference type="Proteomes" id="UP000053989">
    <property type="component" value="Unassembled WGS sequence"/>
</dbReference>
<feature type="domain" description="GST N-terminal" evidence="5">
    <location>
        <begin position="1"/>
        <end position="82"/>
    </location>
</feature>
<dbReference type="EC" id="2.5.1.18" evidence="2"/>